<evidence type="ECO:0000313" key="3">
    <source>
        <dbReference type="Proteomes" id="UP000230750"/>
    </source>
</evidence>
<feature type="compositionally biased region" description="Acidic residues" evidence="1">
    <location>
        <begin position="99"/>
        <end position="109"/>
    </location>
</feature>
<dbReference type="OrthoDB" id="10062362at2759"/>
<reference evidence="2 3" key="1">
    <citation type="journal article" date="2017" name="PLoS Biol.">
        <title>The sea cucumber genome provides insights into morphological evolution and visceral regeneration.</title>
        <authorList>
            <person name="Zhang X."/>
            <person name="Sun L."/>
            <person name="Yuan J."/>
            <person name="Sun Y."/>
            <person name="Gao Y."/>
            <person name="Zhang L."/>
            <person name="Li S."/>
            <person name="Dai H."/>
            <person name="Hamel J.F."/>
            <person name="Liu C."/>
            <person name="Yu Y."/>
            <person name="Liu S."/>
            <person name="Lin W."/>
            <person name="Guo K."/>
            <person name="Jin S."/>
            <person name="Xu P."/>
            <person name="Storey K.B."/>
            <person name="Huan P."/>
            <person name="Zhang T."/>
            <person name="Zhou Y."/>
            <person name="Zhang J."/>
            <person name="Lin C."/>
            <person name="Li X."/>
            <person name="Xing L."/>
            <person name="Huo D."/>
            <person name="Sun M."/>
            <person name="Wang L."/>
            <person name="Mercier A."/>
            <person name="Li F."/>
            <person name="Yang H."/>
            <person name="Xiang J."/>
        </authorList>
    </citation>
    <scope>NUCLEOTIDE SEQUENCE [LARGE SCALE GENOMIC DNA]</scope>
    <source>
        <strain evidence="2">Shaxun</strain>
        <tissue evidence="2">Muscle</tissue>
    </source>
</reference>
<feature type="compositionally biased region" description="Basic and acidic residues" evidence="1">
    <location>
        <begin position="110"/>
        <end position="120"/>
    </location>
</feature>
<feature type="region of interest" description="Disordered" evidence="1">
    <location>
        <begin position="76"/>
        <end position="121"/>
    </location>
</feature>
<accession>A0A2G8JSI4</accession>
<proteinExistence type="predicted"/>
<keyword evidence="3" id="KW-1185">Reference proteome</keyword>
<evidence type="ECO:0000313" key="2">
    <source>
        <dbReference type="EMBL" id="PIK38721.1"/>
    </source>
</evidence>
<dbReference type="AlphaFoldDB" id="A0A2G8JSI4"/>
<gene>
    <name evidence="2" type="ORF">BSL78_24435</name>
</gene>
<organism evidence="2 3">
    <name type="scientific">Stichopus japonicus</name>
    <name type="common">Sea cucumber</name>
    <dbReference type="NCBI Taxonomy" id="307972"/>
    <lineage>
        <taxon>Eukaryota</taxon>
        <taxon>Metazoa</taxon>
        <taxon>Echinodermata</taxon>
        <taxon>Eleutherozoa</taxon>
        <taxon>Echinozoa</taxon>
        <taxon>Holothuroidea</taxon>
        <taxon>Aspidochirotacea</taxon>
        <taxon>Aspidochirotida</taxon>
        <taxon>Stichopodidae</taxon>
        <taxon>Apostichopus</taxon>
    </lineage>
</organism>
<feature type="compositionally biased region" description="Basic and acidic residues" evidence="1">
    <location>
        <begin position="80"/>
        <end position="98"/>
    </location>
</feature>
<evidence type="ECO:0000256" key="1">
    <source>
        <dbReference type="SAM" id="MobiDB-lite"/>
    </source>
</evidence>
<protein>
    <submittedName>
        <fullName evidence="2">Transposase domain-containing protein</fullName>
    </submittedName>
</protein>
<name>A0A2G8JSI4_STIJA</name>
<sequence length="239" mass="26479">MENAKDKRRKYKRKWISAARLLNTGRNHQTLRDEDYGASCSLGSTEELHSTASAEKQLENRATYSMFDCDGAQSLQADDISEHNNEKPTEPGPEQRYDDESESDECDSAEEGHSVGDGHSHHSTKLCTIEADLASWAVGYHVKHNAIDGLLKILQKSGHSCLPTTARSLLNSPRNVTSTIKSGMDYIYLGLKSELLKIVKCYALTNSTIDHVEISLNIDGLPLFKSANTSLWPILQGTK</sequence>
<comment type="caution">
    <text evidence="2">The sequence shown here is derived from an EMBL/GenBank/DDBJ whole genome shotgun (WGS) entry which is preliminary data.</text>
</comment>
<dbReference type="EMBL" id="MRZV01001321">
    <property type="protein sequence ID" value="PIK38721.1"/>
    <property type="molecule type" value="Genomic_DNA"/>
</dbReference>
<dbReference type="Proteomes" id="UP000230750">
    <property type="component" value="Unassembled WGS sequence"/>
</dbReference>